<dbReference type="Proteomes" id="UP000464577">
    <property type="component" value="Chromosome"/>
</dbReference>
<gene>
    <name evidence="2" type="ORF">GJR95_25490</name>
</gene>
<accession>A0A6P1VY64</accession>
<dbReference type="KEGG" id="senf:GJR95_25490"/>
<sequence length="322" mass="37363">MTKTSLCQMGYVFQPNQSIAVNLNRILSEQLEKALESLENPGQEKEETIHDVRKRIKKIRSLFRLVRSDLKKKDFKRQNKQYRTIAHLISPVRDATVMCKTLEKLQQTYPDRISSSQYAALKKALVNRQHQVSSQFFEVTATLQTVADGLRQAHLKAPELCQRCTGFSVLRPNLKTMYRQARKALQVAARRPSSDHYHELRKEVKTIGYHTRLLEPIWPELLEAYSSELKQLGELLGDDHDCGVLAEEIETGRIALRAKKARETVLQLLDEQRTTLQQQIHPLANRLFAEKAGELVGRYCQYWKLWQTETRYDPALEHLQTV</sequence>
<dbReference type="Gene3D" id="1.40.20.10">
    <property type="entry name" value="CHAD domain"/>
    <property type="match status" value="1"/>
</dbReference>
<evidence type="ECO:0000313" key="2">
    <source>
        <dbReference type="EMBL" id="QHV98151.1"/>
    </source>
</evidence>
<evidence type="ECO:0000259" key="1">
    <source>
        <dbReference type="PROSITE" id="PS51708"/>
    </source>
</evidence>
<proteinExistence type="predicted"/>
<dbReference type="EMBL" id="CP045997">
    <property type="protein sequence ID" value="QHV98151.1"/>
    <property type="molecule type" value="Genomic_DNA"/>
</dbReference>
<feature type="domain" description="CHAD" evidence="1">
    <location>
        <begin position="16"/>
        <end position="285"/>
    </location>
</feature>
<dbReference type="Pfam" id="PF05235">
    <property type="entry name" value="CHAD"/>
    <property type="match status" value="1"/>
</dbReference>
<dbReference type="PROSITE" id="PS51708">
    <property type="entry name" value="CHAD"/>
    <property type="match status" value="1"/>
</dbReference>
<organism evidence="2 3">
    <name type="scientific">Spirosoma endbachense</name>
    <dbReference type="NCBI Taxonomy" id="2666025"/>
    <lineage>
        <taxon>Bacteria</taxon>
        <taxon>Pseudomonadati</taxon>
        <taxon>Bacteroidota</taxon>
        <taxon>Cytophagia</taxon>
        <taxon>Cytophagales</taxon>
        <taxon>Cytophagaceae</taxon>
        <taxon>Spirosoma</taxon>
    </lineage>
</organism>
<protein>
    <submittedName>
        <fullName evidence="2">CHAD domain-containing protein</fullName>
    </submittedName>
</protein>
<keyword evidence="3" id="KW-1185">Reference proteome</keyword>
<dbReference type="InterPro" id="IPR038186">
    <property type="entry name" value="CHAD_dom_sf"/>
</dbReference>
<dbReference type="InterPro" id="IPR007899">
    <property type="entry name" value="CHAD_dom"/>
</dbReference>
<reference evidence="2 3" key="1">
    <citation type="submission" date="2019-11" db="EMBL/GenBank/DDBJ databases">
        <title>Spirosoma endbachense sp. nov., isolated from a natural salt meadow.</title>
        <authorList>
            <person name="Rojas J."/>
            <person name="Ambika Manirajan B."/>
            <person name="Ratering S."/>
            <person name="Suarez C."/>
            <person name="Geissler-Plaum R."/>
            <person name="Schnell S."/>
        </authorList>
    </citation>
    <scope>NUCLEOTIDE SEQUENCE [LARGE SCALE GENOMIC DNA]</scope>
    <source>
        <strain evidence="2 3">I-24</strain>
    </source>
</reference>
<evidence type="ECO:0000313" key="3">
    <source>
        <dbReference type="Proteomes" id="UP000464577"/>
    </source>
</evidence>
<dbReference type="AlphaFoldDB" id="A0A6P1VY64"/>
<dbReference type="PANTHER" id="PTHR39339:SF1">
    <property type="entry name" value="CHAD DOMAIN-CONTAINING PROTEIN"/>
    <property type="match status" value="1"/>
</dbReference>
<name>A0A6P1VY64_9BACT</name>
<dbReference type="SMART" id="SM00880">
    <property type="entry name" value="CHAD"/>
    <property type="match status" value="1"/>
</dbReference>
<dbReference type="PANTHER" id="PTHR39339">
    <property type="entry name" value="SLR1444 PROTEIN"/>
    <property type="match status" value="1"/>
</dbReference>